<reference evidence="3" key="1">
    <citation type="submission" date="2022-12" db="EMBL/GenBank/DDBJ databases">
        <authorList>
            <person name="Krivoruchko A.V."/>
            <person name="Elkin A."/>
        </authorList>
    </citation>
    <scope>NUCLEOTIDE SEQUENCE</scope>
    <source>
        <strain evidence="3">IEGM 1391</strain>
    </source>
</reference>
<gene>
    <name evidence="3" type="ORF">O4220_16470</name>
</gene>
<evidence type="ECO:0000256" key="2">
    <source>
        <dbReference type="SAM" id="SignalP"/>
    </source>
</evidence>
<proteinExistence type="predicted"/>
<evidence type="ECO:0000313" key="4">
    <source>
        <dbReference type="Proteomes" id="UP001081071"/>
    </source>
</evidence>
<keyword evidence="2" id="KW-0732">Signal</keyword>
<dbReference type="PROSITE" id="PS51257">
    <property type="entry name" value="PROKAR_LIPOPROTEIN"/>
    <property type="match status" value="1"/>
</dbReference>
<comment type="caution">
    <text evidence="3">The sequence shown here is derived from an EMBL/GenBank/DDBJ whole genome shotgun (WGS) entry which is preliminary data.</text>
</comment>
<organism evidence="3 4">
    <name type="scientific">Rhodococcus ruber</name>
    <dbReference type="NCBI Taxonomy" id="1830"/>
    <lineage>
        <taxon>Bacteria</taxon>
        <taxon>Bacillati</taxon>
        <taxon>Actinomycetota</taxon>
        <taxon>Actinomycetes</taxon>
        <taxon>Mycobacteriales</taxon>
        <taxon>Nocardiaceae</taxon>
        <taxon>Rhodococcus</taxon>
    </lineage>
</organism>
<dbReference type="EMBL" id="JAPWIJ010000006">
    <property type="protein sequence ID" value="MCZ4520106.1"/>
    <property type="molecule type" value="Genomic_DNA"/>
</dbReference>
<keyword evidence="4" id="KW-1185">Reference proteome</keyword>
<dbReference type="Proteomes" id="UP001081071">
    <property type="component" value="Unassembled WGS sequence"/>
</dbReference>
<accession>A0ABT4MGK7</accession>
<dbReference type="RefSeq" id="WP_269606042.1">
    <property type="nucleotide sequence ID" value="NZ_JAPWIJ010000006.1"/>
</dbReference>
<evidence type="ECO:0008006" key="5">
    <source>
        <dbReference type="Google" id="ProtNLM"/>
    </source>
</evidence>
<feature type="signal peptide" evidence="2">
    <location>
        <begin position="1"/>
        <end position="22"/>
    </location>
</feature>
<sequence>MFIRTRRSALLCGVVALTAAVAGCSADSPTATPATPTSTVAVASSAPAGASPTEPGTGAADPTADQQTTEPDVGTLPTSAFGEGLGYSFDTPSGQIQCRVTSSTLGCQTRGHPHTVTTDSLCKIYLGQEQSRADLFGYLEGGTLPCATVTQGEAYQSPHTLQYGQQVTFPLDQGISVTCGSAIDGLTCTDTDRSNGAGFFLSVESFTQL</sequence>
<feature type="region of interest" description="Disordered" evidence="1">
    <location>
        <begin position="25"/>
        <end position="77"/>
    </location>
</feature>
<evidence type="ECO:0000313" key="3">
    <source>
        <dbReference type="EMBL" id="MCZ4520106.1"/>
    </source>
</evidence>
<feature type="compositionally biased region" description="Low complexity" evidence="1">
    <location>
        <begin position="25"/>
        <end position="60"/>
    </location>
</feature>
<evidence type="ECO:0000256" key="1">
    <source>
        <dbReference type="SAM" id="MobiDB-lite"/>
    </source>
</evidence>
<name>A0ABT4MGK7_9NOCA</name>
<protein>
    <recommendedName>
        <fullName evidence="5">Lipoprotein</fullName>
    </recommendedName>
</protein>
<feature type="chain" id="PRO_5046114694" description="Lipoprotein" evidence="2">
    <location>
        <begin position="23"/>
        <end position="209"/>
    </location>
</feature>